<dbReference type="InterPro" id="IPR011989">
    <property type="entry name" value="ARM-like"/>
</dbReference>
<gene>
    <name evidence="4" type="primary">TSC2</name>
    <name evidence="4" type="ORF">CDAR_9361</name>
</gene>
<feature type="compositionally biased region" description="Polar residues" evidence="2">
    <location>
        <begin position="1103"/>
        <end position="1117"/>
    </location>
</feature>
<dbReference type="InterPro" id="IPR003913">
    <property type="entry name" value="Tuberin"/>
</dbReference>
<dbReference type="GO" id="GO:0032007">
    <property type="term" value="P:negative regulation of TOR signaling"/>
    <property type="evidence" value="ECO:0007669"/>
    <property type="project" value="InterPro"/>
</dbReference>
<dbReference type="Pfam" id="PF03542">
    <property type="entry name" value="Tuberin"/>
    <property type="match status" value="1"/>
</dbReference>
<evidence type="ECO:0000256" key="1">
    <source>
        <dbReference type="ARBA" id="ARBA00022468"/>
    </source>
</evidence>
<keyword evidence="5" id="KW-1185">Reference proteome</keyword>
<dbReference type="GO" id="GO:0051056">
    <property type="term" value="P:regulation of small GTPase mediated signal transduction"/>
    <property type="evidence" value="ECO:0007669"/>
    <property type="project" value="InterPro"/>
</dbReference>
<dbReference type="InterPro" id="IPR000331">
    <property type="entry name" value="Rap/Ran_GAP_dom"/>
</dbReference>
<dbReference type="Gene3D" id="1.25.10.10">
    <property type="entry name" value="Leucine-rich Repeat Variant"/>
    <property type="match status" value="1"/>
</dbReference>
<dbReference type="EMBL" id="BPLQ01002198">
    <property type="protein sequence ID" value="GIX89857.1"/>
    <property type="molecule type" value="Genomic_DNA"/>
</dbReference>
<evidence type="ECO:0000313" key="4">
    <source>
        <dbReference type="EMBL" id="GIX89857.1"/>
    </source>
</evidence>
<dbReference type="GO" id="GO:0051898">
    <property type="term" value="P:negative regulation of phosphatidylinositol 3-kinase/protein kinase B signal transduction"/>
    <property type="evidence" value="ECO:0007669"/>
    <property type="project" value="TreeGrafter"/>
</dbReference>
<evidence type="ECO:0000313" key="5">
    <source>
        <dbReference type="Proteomes" id="UP001054837"/>
    </source>
</evidence>
<dbReference type="InterPro" id="IPR016024">
    <property type="entry name" value="ARM-type_fold"/>
</dbReference>
<feature type="compositionally biased region" description="Basic and acidic residues" evidence="2">
    <location>
        <begin position="1321"/>
        <end position="1345"/>
    </location>
</feature>
<dbReference type="Gene3D" id="3.40.50.11210">
    <property type="entry name" value="Rap/Ran-GAP"/>
    <property type="match status" value="1"/>
</dbReference>
<dbReference type="GO" id="GO:0005634">
    <property type="term" value="C:nucleus"/>
    <property type="evidence" value="ECO:0007669"/>
    <property type="project" value="InterPro"/>
</dbReference>
<organism evidence="4 5">
    <name type="scientific">Caerostris darwini</name>
    <dbReference type="NCBI Taxonomy" id="1538125"/>
    <lineage>
        <taxon>Eukaryota</taxon>
        <taxon>Metazoa</taxon>
        <taxon>Ecdysozoa</taxon>
        <taxon>Arthropoda</taxon>
        <taxon>Chelicerata</taxon>
        <taxon>Arachnida</taxon>
        <taxon>Araneae</taxon>
        <taxon>Araneomorphae</taxon>
        <taxon>Entelegynae</taxon>
        <taxon>Araneoidea</taxon>
        <taxon>Araneidae</taxon>
        <taxon>Caerostris</taxon>
    </lineage>
</organism>
<evidence type="ECO:0000256" key="2">
    <source>
        <dbReference type="SAM" id="MobiDB-lite"/>
    </source>
</evidence>
<comment type="caution">
    <text evidence="4">The sequence shown here is derived from an EMBL/GenBank/DDBJ whole genome shotgun (WGS) entry which is preliminary data.</text>
</comment>
<dbReference type="SUPFAM" id="SSF48371">
    <property type="entry name" value="ARM repeat"/>
    <property type="match status" value="1"/>
</dbReference>
<dbReference type="SUPFAM" id="SSF111347">
    <property type="entry name" value="Rap/Ran-GAP"/>
    <property type="match status" value="1"/>
</dbReference>
<feature type="compositionally biased region" description="Basic and acidic residues" evidence="2">
    <location>
        <begin position="1156"/>
        <end position="1168"/>
    </location>
</feature>
<dbReference type="GO" id="GO:0030178">
    <property type="term" value="P:negative regulation of Wnt signaling pathway"/>
    <property type="evidence" value="ECO:0007669"/>
    <property type="project" value="TreeGrafter"/>
</dbReference>
<feature type="region of interest" description="Disordered" evidence="2">
    <location>
        <begin position="1138"/>
        <end position="1170"/>
    </location>
</feature>
<feature type="region of interest" description="Disordered" evidence="2">
    <location>
        <begin position="1321"/>
        <end position="1349"/>
    </location>
</feature>
<sequence>MTRNILTDCNDSFHSYRFDLSLIQTARTCISFEFISSVRLFIFIKCIFTEAKMSKKEKSLHEKMKNFFARKDTTPLNFEGMNVEPYVVSYEIMKDISSENNVNHRIKSLKDLYEHVVSKLLAQNVVEAICKQIEDLLSPNQSLETRHIVFQFFNGLIISQLDNLYTMRSYFFRLIVTHKIPSDLMPRFEMLKALSQDGKQIKYFEEEIGPFLLSWFPDFVAIEKEAEFLALLVNVISHNAAYLDEVIIDSFINYINQLCSRSKKQEDIEESLKVLGAVVMFSHLPKLSLHKFICTLCITVNHEKFVAHSWEKMRYILGTYIGHTVIRYLCVVLEVINHHPDSRIVRGAVYFIGMALWGPNRVSSLTHPPAAIIPAFLKAVDRNSDIIAYEIILALKKLILDCGNQLVNRSLVWDDILEVVKRILLYPEFQGVSPSFSTYFQTVHNLITTLEEHCPEDSHENLYKMIDQCSLFRSEQSILRLISFKEQKLKGYKPEFITVFTEFIEKYFKKENRSAIQLEVLKVIQRIRPKCLYYVEADTIDQIILQNLSHLVTVPDVNVRKEAVKLLITMAEMENPFHCFEILDIIEKLMNRLTNSLKLNDSLVEPSSDVVTAVEGLINIFKQLYDIHSAHCIEIFYLFIHHLHEQYKCPHYEEGLIKIRQMILEFFLQIRANKHGHIGILSQNEVNYCLFIKCPVRNNHINEGTPPRERPAPSTLLPVSPSSAAPVYEMDFYKALEIVATCVREERDWNILEMVFRELPLLLKNKALILCNKKSLITLGKALCKKILEKTNGLPGILKNAPSHLTRTDVHCQMFSCAIAFICYSSTIDTFTQKLLNNSLQTGLVSRSAKICMEGLTLCLMEMQDSMVTLLPKLLLNLSKMSATKLVAVPVLEFLSNLIRLPNLYISFVEDQYMSIFAIALPYTNPFKFNQYTVALAHHVLSMWFLKCRIPFRREFAKFILKGLRNNLNVPHEQIQKEESSSEMSTSAILALHTELMETGLDLMARFTFGMCTNVPQRCPIAEFLLEKGQKGSWLVGNKIITITTSGCGTKSFKNGLCELCYSSSHEKSKNVDTDQFISMEPDSSDSGPEKFSSQRKRHRSAIQRTNTIASSEILSSSNQSKDDITLHYKRDKGMDLAHRRHTSFDPETGLSKFSFDPDEKDKEKDSKGNQLCSCWCNSWAEVHIRRPTGSTSWMMRIQNQLLHPSVPEVPLSLLRSLILPHTEENEDHIIEEPPTPESDRLSLIESELELPIEGAIEISSSQKSTPPMRRTNSSPDMSTGWLQSLGSGKYPASEGSEIIDSDHTELQQQVNELELMQSYEKQDSHEKVKSKNLKLDLDSNKDRSSSAQIGLRTEKKVITTAPTEKKYYGNEAEQQSVSGSFRDRGHTISVMSPSRPTDSESSALVPEVSHRSGMSPSFVFLQLFHNGSFGTSTSKPILLQQTEQNNRAIHVLDHIPPYDTHKIGVVYVGSGQADNEVAILSNIFGSARYVEFLQGLGTIVSLADIDPKKTYLGGLETNGADGILGLIWHDDVMQVVFHVATFMKNKASDEMRNEKKKHVANDSVMIIYNESGEEFKTSTIKGQVTNAWIIIKPEEYDCNIVSIKHRSKELIDMFEHTESYVVSDKSLSVFVRQLALHANLASLIINRNKQSTAKFSQVSNWLERLRTIKRLRFKILEDLKKKNKSENFEFESDTNDYDDFTDYV</sequence>
<dbReference type="FunFam" id="3.40.50.11210:FF:000001">
    <property type="entry name" value="Ral GTPase-activating protein subunit alpha-1 isoform 1"/>
    <property type="match status" value="1"/>
</dbReference>
<dbReference type="PROSITE" id="PS50085">
    <property type="entry name" value="RAPGAP"/>
    <property type="match status" value="1"/>
</dbReference>
<feature type="region of interest" description="Disordered" evidence="2">
    <location>
        <begin position="1258"/>
        <end position="1297"/>
    </location>
</feature>
<dbReference type="Pfam" id="PF02145">
    <property type="entry name" value="Rap_GAP"/>
    <property type="match status" value="1"/>
</dbReference>
<protein>
    <submittedName>
        <fullName evidence="4">Tuberin</fullName>
    </submittedName>
</protein>
<dbReference type="InterPro" id="IPR018515">
    <property type="entry name" value="Tuberin-type_domain"/>
</dbReference>
<accession>A0AAV4NY33</accession>
<reference evidence="4 5" key="1">
    <citation type="submission" date="2021-06" db="EMBL/GenBank/DDBJ databases">
        <title>Caerostris darwini draft genome.</title>
        <authorList>
            <person name="Kono N."/>
            <person name="Arakawa K."/>
        </authorList>
    </citation>
    <scope>NUCLEOTIDE SEQUENCE [LARGE SCALE GENOMIC DNA]</scope>
</reference>
<name>A0AAV4NY33_9ARAC</name>
<feature type="domain" description="Rap-GAP" evidence="3">
    <location>
        <begin position="1450"/>
        <end position="1680"/>
    </location>
</feature>
<dbReference type="PRINTS" id="PR01431">
    <property type="entry name" value="TUBERIN"/>
</dbReference>
<dbReference type="InterPro" id="IPR035974">
    <property type="entry name" value="Rap/Ran-GAP_sf"/>
</dbReference>
<dbReference type="InterPro" id="IPR027107">
    <property type="entry name" value="Tuberin/Ral-act_asu"/>
</dbReference>
<proteinExistence type="predicted"/>
<feature type="region of interest" description="Disordered" evidence="2">
    <location>
        <begin position="1073"/>
        <end position="1117"/>
    </location>
</feature>
<dbReference type="GO" id="GO:0051726">
    <property type="term" value="P:regulation of cell cycle"/>
    <property type="evidence" value="ECO:0007669"/>
    <property type="project" value="TreeGrafter"/>
</dbReference>
<feature type="compositionally biased region" description="Polar residues" evidence="2">
    <location>
        <begin position="1259"/>
        <end position="1287"/>
    </location>
</feature>
<keyword evidence="1" id="KW-0343">GTPase activation</keyword>
<dbReference type="PANTHER" id="PTHR10063:SF0">
    <property type="entry name" value="TUBERIN"/>
    <property type="match status" value="1"/>
</dbReference>
<dbReference type="Pfam" id="PF11864">
    <property type="entry name" value="DUF3384"/>
    <property type="match status" value="1"/>
</dbReference>
<dbReference type="InterPro" id="IPR024584">
    <property type="entry name" value="Tuberin_N"/>
</dbReference>
<dbReference type="PANTHER" id="PTHR10063">
    <property type="entry name" value="TUBERIN"/>
    <property type="match status" value="1"/>
</dbReference>
<dbReference type="GO" id="GO:0046627">
    <property type="term" value="P:negative regulation of insulin receptor signaling pathway"/>
    <property type="evidence" value="ECO:0007669"/>
    <property type="project" value="TreeGrafter"/>
</dbReference>
<dbReference type="GO" id="GO:0005096">
    <property type="term" value="F:GTPase activator activity"/>
    <property type="evidence" value="ECO:0007669"/>
    <property type="project" value="UniProtKB-KW"/>
</dbReference>
<evidence type="ECO:0000259" key="3">
    <source>
        <dbReference type="PROSITE" id="PS50085"/>
    </source>
</evidence>
<dbReference type="Proteomes" id="UP001054837">
    <property type="component" value="Unassembled WGS sequence"/>
</dbReference>
<dbReference type="GO" id="GO:0033596">
    <property type="term" value="C:TSC1-TSC2 complex"/>
    <property type="evidence" value="ECO:0007669"/>
    <property type="project" value="InterPro"/>
</dbReference>